<gene>
    <name evidence="1" type="ORF">HHI36_001660</name>
</gene>
<comment type="caution">
    <text evidence="1">The sequence shown here is derived from an EMBL/GenBank/DDBJ whole genome shotgun (WGS) entry which is preliminary data.</text>
</comment>
<name>A0ABD2P8Y4_9CUCU</name>
<dbReference type="EMBL" id="JABFTP020000185">
    <property type="protein sequence ID" value="KAL3287183.1"/>
    <property type="molecule type" value="Genomic_DNA"/>
</dbReference>
<evidence type="ECO:0000313" key="1">
    <source>
        <dbReference type="EMBL" id="KAL3287183.1"/>
    </source>
</evidence>
<organism evidence="1 2">
    <name type="scientific">Cryptolaemus montrouzieri</name>
    <dbReference type="NCBI Taxonomy" id="559131"/>
    <lineage>
        <taxon>Eukaryota</taxon>
        <taxon>Metazoa</taxon>
        <taxon>Ecdysozoa</taxon>
        <taxon>Arthropoda</taxon>
        <taxon>Hexapoda</taxon>
        <taxon>Insecta</taxon>
        <taxon>Pterygota</taxon>
        <taxon>Neoptera</taxon>
        <taxon>Endopterygota</taxon>
        <taxon>Coleoptera</taxon>
        <taxon>Polyphaga</taxon>
        <taxon>Cucujiformia</taxon>
        <taxon>Coccinelloidea</taxon>
        <taxon>Coccinellidae</taxon>
        <taxon>Scymninae</taxon>
        <taxon>Scymnini</taxon>
        <taxon>Cryptolaemus</taxon>
    </lineage>
</organism>
<evidence type="ECO:0000313" key="2">
    <source>
        <dbReference type="Proteomes" id="UP001516400"/>
    </source>
</evidence>
<reference evidence="1 2" key="1">
    <citation type="journal article" date="2021" name="BMC Biol.">
        <title>Horizontally acquired antibacterial genes associated with adaptive radiation of ladybird beetles.</title>
        <authorList>
            <person name="Li H.S."/>
            <person name="Tang X.F."/>
            <person name="Huang Y.H."/>
            <person name="Xu Z.Y."/>
            <person name="Chen M.L."/>
            <person name="Du X.Y."/>
            <person name="Qiu B.Y."/>
            <person name="Chen P.T."/>
            <person name="Zhang W."/>
            <person name="Slipinski A."/>
            <person name="Escalona H.E."/>
            <person name="Waterhouse R.M."/>
            <person name="Zwick A."/>
            <person name="Pang H."/>
        </authorList>
    </citation>
    <scope>NUCLEOTIDE SEQUENCE [LARGE SCALE GENOMIC DNA]</scope>
    <source>
        <strain evidence="1">SYSU2018</strain>
    </source>
</reference>
<dbReference type="AlphaFoldDB" id="A0ABD2P8Y4"/>
<protein>
    <recommendedName>
        <fullName evidence="3">Protein kinase domain-containing protein</fullName>
    </recommendedName>
</protein>
<accession>A0ABD2P8Y4</accession>
<sequence length="143" mass="17320">MVDFGISDHLGQPIHIEHNIDNKSPVRKIFRPITQDGLIKLYNEIEIINWIFVDNIGMNVEERFEIFICVLEQALLKYFPEKNYLERSSKPKKNPWFDESLRLMREQLKFLSEVGKQYNRAEDLENYRRFTIQYKQAIKIRRK</sequence>
<proteinExistence type="predicted"/>
<evidence type="ECO:0008006" key="3">
    <source>
        <dbReference type="Google" id="ProtNLM"/>
    </source>
</evidence>
<keyword evidence="2" id="KW-1185">Reference proteome</keyword>
<dbReference type="Proteomes" id="UP001516400">
    <property type="component" value="Unassembled WGS sequence"/>
</dbReference>